<evidence type="ECO:0000313" key="2">
    <source>
        <dbReference type="Proteomes" id="UP000317593"/>
    </source>
</evidence>
<dbReference type="Proteomes" id="UP000317593">
    <property type="component" value="Unassembled WGS sequence"/>
</dbReference>
<evidence type="ECO:0000313" key="1">
    <source>
        <dbReference type="EMBL" id="SMO79348.1"/>
    </source>
</evidence>
<dbReference type="OrthoDB" id="9793489at2"/>
<accession>A0A521E5Y3</accession>
<organism evidence="1 2">
    <name type="scientific">Fodinibius sediminis</name>
    <dbReference type="NCBI Taxonomy" id="1214077"/>
    <lineage>
        <taxon>Bacteria</taxon>
        <taxon>Pseudomonadati</taxon>
        <taxon>Balneolota</taxon>
        <taxon>Balneolia</taxon>
        <taxon>Balneolales</taxon>
        <taxon>Balneolaceae</taxon>
        <taxon>Fodinibius</taxon>
    </lineage>
</organism>
<keyword evidence="2" id="KW-1185">Reference proteome</keyword>
<name>A0A521E5Y3_9BACT</name>
<dbReference type="AlphaFoldDB" id="A0A521E5Y3"/>
<dbReference type="RefSeq" id="WP_142715311.1">
    <property type="nucleotide sequence ID" value="NZ_FXTH01000013.1"/>
</dbReference>
<dbReference type="EMBL" id="FXTH01000013">
    <property type="protein sequence ID" value="SMO79348.1"/>
    <property type="molecule type" value="Genomic_DNA"/>
</dbReference>
<proteinExistence type="predicted"/>
<gene>
    <name evidence="1" type="ORF">SAMN06265218_113124</name>
</gene>
<protein>
    <submittedName>
        <fullName evidence="1">Uncharacterized protein</fullName>
    </submittedName>
</protein>
<reference evidence="1 2" key="1">
    <citation type="submission" date="2017-05" db="EMBL/GenBank/DDBJ databases">
        <authorList>
            <person name="Varghese N."/>
            <person name="Submissions S."/>
        </authorList>
    </citation>
    <scope>NUCLEOTIDE SEQUENCE [LARGE SCALE GENOMIC DNA]</scope>
    <source>
        <strain evidence="1 2">DSM 21194</strain>
    </source>
</reference>
<sequence length="110" mass="12411">MDINHVAPFFSREMLDKITSNHFPEISDCISNDYEWAVFGNGEYFDMGALPMEVPHIIHGGSANGYKSMPVTIIKGGVDYHNAGEFRNQTVEVTLVHKIVQIPNKNPYQQ</sequence>